<dbReference type="PIRSF" id="PIRSF006066">
    <property type="entry name" value="HI0050"/>
    <property type="match status" value="1"/>
</dbReference>
<accession>D3P9Y0</accession>
<dbReference type="PANTHER" id="PTHR33362">
    <property type="entry name" value="SIALIC ACID TRAP TRANSPORTER PERMEASE PROTEIN SIAT-RELATED"/>
    <property type="match status" value="1"/>
</dbReference>
<dbReference type="NCBIfam" id="TIGR00786">
    <property type="entry name" value="dctM"/>
    <property type="match status" value="1"/>
</dbReference>
<proteinExistence type="predicted"/>
<dbReference type="Proteomes" id="UP000001520">
    <property type="component" value="Chromosome"/>
</dbReference>
<dbReference type="OrthoDB" id="9785600at2"/>
<dbReference type="EMBL" id="AP011529">
    <property type="protein sequence ID" value="BAI81520.1"/>
    <property type="molecule type" value="Genomic_DNA"/>
</dbReference>
<dbReference type="HOGENOM" id="CLU_019824_4_0_0"/>
<evidence type="ECO:0000256" key="7">
    <source>
        <dbReference type="SAM" id="Phobius"/>
    </source>
</evidence>
<keyword evidence="5 7" id="KW-1133">Transmembrane helix</keyword>
<feature type="transmembrane region" description="Helical" evidence="7">
    <location>
        <begin position="282"/>
        <end position="306"/>
    </location>
</feature>
<feature type="domain" description="TRAP C4-dicarboxylate transport system permease DctM subunit" evidence="8">
    <location>
        <begin position="10"/>
        <end position="428"/>
    </location>
</feature>
<feature type="transmembrane region" description="Helical" evidence="7">
    <location>
        <begin position="326"/>
        <end position="353"/>
    </location>
</feature>
<dbReference type="GO" id="GO:0005886">
    <property type="term" value="C:plasma membrane"/>
    <property type="evidence" value="ECO:0007669"/>
    <property type="project" value="UniProtKB-SubCell"/>
</dbReference>
<feature type="transmembrane region" description="Helical" evidence="7">
    <location>
        <begin position="224"/>
        <end position="246"/>
    </location>
</feature>
<feature type="transmembrane region" description="Helical" evidence="7">
    <location>
        <begin position="365"/>
        <end position="389"/>
    </location>
</feature>
<feature type="transmembrane region" description="Helical" evidence="7">
    <location>
        <begin position="139"/>
        <end position="163"/>
    </location>
</feature>
<keyword evidence="4 7" id="KW-0812">Transmembrane</keyword>
<dbReference type="PANTHER" id="PTHR33362:SF7">
    <property type="entry name" value="SLL1103 PROTEIN"/>
    <property type="match status" value="1"/>
</dbReference>
<gene>
    <name evidence="9" type="ordered locus">DEFDS_2071</name>
</gene>
<dbReference type="AlphaFoldDB" id="D3P9Y0"/>
<dbReference type="Pfam" id="PF06808">
    <property type="entry name" value="DctM"/>
    <property type="match status" value="1"/>
</dbReference>
<comment type="subcellular location">
    <subcellularLocation>
        <location evidence="1">Cell inner membrane</location>
        <topology evidence="1">Multi-pass membrane protein</topology>
    </subcellularLocation>
</comment>
<dbReference type="InterPro" id="IPR010656">
    <property type="entry name" value="DctM"/>
</dbReference>
<name>D3P9Y0_DEFDS</name>
<feature type="transmembrane region" description="Helical" evidence="7">
    <location>
        <begin position="409"/>
        <end position="433"/>
    </location>
</feature>
<organism evidence="9 10">
    <name type="scientific">Deferribacter desulfuricans (strain DSM 14783 / JCM 11476 / NBRC 101012 / SSM1)</name>
    <dbReference type="NCBI Taxonomy" id="639282"/>
    <lineage>
        <taxon>Bacteria</taxon>
        <taxon>Pseudomonadati</taxon>
        <taxon>Deferribacterota</taxon>
        <taxon>Deferribacteres</taxon>
        <taxon>Deferribacterales</taxon>
        <taxon>Deferribacteraceae</taxon>
        <taxon>Deferribacter</taxon>
    </lineage>
</organism>
<keyword evidence="3" id="KW-0997">Cell inner membrane</keyword>
<dbReference type="InterPro" id="IPR004681">
    <property type="entry name" value="TRAP_DctM"/>
</dbReference>
<evidence type="ECO:0000256" key="5">
    <source>
        <dbReference type="ARBA" id="ARBA00022989"/>
    </source>
</evidence>
<dbReference type="eggNOG" id="COG4664">
    <property type="taxonomic scope" value="Bacteria"/>
</dbReference>
<keyword evidence="2" id="KW-1003">Cell membrane</keyword>
<evidence type="ECO:0000313" key="9">
    <source>
        <dbReference type="EMBL" id="BAI81520.1"/>
    </source>
</evidence>
<evidence type="ECO:0000256" key="4">
    <source>
        <dbReference type="ARBA" id="ARBA00022692"/>
    </source>
</evidence>
<feature type="transmembrane region" description="Helical" evidence="7">
    <location>
        <begin position="252"/>
        <end position="270"/>
    </location>
</feature>
<keyword evidence="6 7" id="KW-0472">Membrane</keyword>
<reference evidence="9 10" key="1">
    <citation type="journal article" date="2010" name="DNA Res.">
        <title>Bacterial lifestyle in a deep-sea hydrothermal vent chimney revealed by the genome sequence of the thermophilic bacterium Deferribacter desulfuricans SSM1.</title>
        <authorList>
            <person name="Takaki Y."/>
            <person name="Shimamura S."/>
            <person name="Nakagawa S."/>
            <person name="Fukuhara Y."/>
            <person name="Horikawa H."/>
            <person name="Ankai A."/>
            <person name="Harada T."/>
            <person name="Hosoyama A."/>
            <person name="Oguchi A."/>
            <person name="Fukui S."/>
            <person name="Fujita N."/>
            <person name="Takami H."/>
            <person name="Takai K."/>
        </authorList>
    </citation>
    <scope>NUCLEOTIDE SEQUENCE [LARGE SCALE GENOMIC DNA]</scope>
    <source>
        <strain evidence="10">DSM 14783 / JCM 11476 / NBRC 101012 / SSM1</strain>
    </source>
</reference>
<keyword evidence="10" id="KW-1185">Reference proteome</keyword>
<feature type="transmembrane region" description="Helical" evidence="7">
    <location>
        <begin position="175"/>
        <end position="199"/>
    </location>
</feature>
<dbReference type="GO" id="GO:0022857">
    <property type="term" value="F:transmembrane transporter activity"/>
    <property type="evidence" value="ECO:0007669"/>
    <property type="project" value="TreeGrafter"/>
</dbReference>
<dbReference type="KEGG" id="ddf:DEFDS_2071"/>
<evidence type="ECO:0000256" key="2">
    <source>
        <dbReference type="ARBA" id="ARBA00022475"/>
    </source>
</evidence>
<dbReference type="RefSeq" id="WP_013008765.1">
    <property type="nucleotide sequence ID" value="NC_013939.1"/>
</dbReference>
<feature type="transmembrane region" description="Helical" evidence="7">
    <location>
        <begin position="7"/>
        <end position="24"/>
    </location>
</feature>
<dbReference type="STRING" id="639282.DEFDS_2071"/>
<feature type="transmembrane region" description="Helical" evidence="7">
    <location>
        <begin position="97"/>
        <end position="127"/>
    </location>
</feature>
<feature type="transmembrane region" description="Helical" evidence="7">
    <location>
        <begin position="55"/>
        <end position="73"/>
    </location>
</feature>
<sequence length="439" mass="47391">MTEAMPLILFITVFGLLLLGYPVAFTLGGVSLFFGLATFGLDFFNLLPLRIWGRITNVVLIAVPLFVYMGVMLEKSGLAEELLETMALLFGKLRGGLAISVVVVGALLAASTGIVGATVVTMGLLSLPTMLKRNYSPELATGTISASGTLGQIIPPSIVLVLLGSILNVDIGSMFIGAVVPGLMLVVLYIVYIVGMAIFKPESCPAMPKEELDAFRKEGMYKRIITAFLLPFLLILAVLGSIFAGIASPTEAAAVGAFFATVLTAAKGKFNYNTLKSVMIETTYLTCMVFILLVGATAFGLVFRGMGGDTYIRDLVIGANLSKGMFTFLVMFVVFIAGFFIDFIEITFILVPVVAPIFEHFGVDLLWLGILFAVNLQTSFLTPPFGFSLFYLKGVAPPEVTTMHIYKGIIPYIIIQLIVLAMVAFWPESVLWLPKIISY</sequence>
<evidence type="ECO:0000256" key="1">
    <source>
        <dbReference type="ARBA" id="ARBA00004429"/>
    </source>
</evidence>
<evidence type="ECO:0000256" key="3">
    <source>
        <dbReference type="ARBA" id="ARBA00022519"/>
    </source>
</evidence>
<evidence type="ECO:0000259" key="8">
    <source>
        <dbReference type="Pfam" id="PF06808"/>
    </source>
</evidence>
<evidence type="ECO:0000256" key="6">
    <source>
        <dbReference type="ARBA" id="ARBA00023136"/>
    </source>
</evidence>
<evidence type="ECO:0000313" key="10">
    <source>
        <dbReference type="Proteomes" id="UP000001520"/>
    </source>
</evidence>
<protein>
    <submittedName>
        <fullName evidence="9">C4-dicarboxylate transporter, large subunit</fullName>
    </submittedName>
</protein>